<dbReference type="InterPro" id="IPR051095">
    <property type="entry name" value="Dros_DevTransReg"/>
</dbReference>
<feature type="region of interest" description="Disordered" evidence="6">
    <location>
        <begin position="118"/>
        <end position="145"/>
    </location>
</feature>
<evidence type="ECO:0000256" key="6">
    <source>
        <dbReference type="SAM" id="MobiDB-lite"/>
    </source>
</evidence>
<dbReference type="PANTHER" id="PTHR23110:SF109">
    <property type="entry name" value="FI07618P-RELATED"/>
    <property type="match status" value="1"/>
</dbReference>
<dbReference type="GO" id="GO:0008270">
    <property type="term" value="F:zinc ion binding"/>
    <property type="evidence" value="ECO:0007669"/>
    <property type="project" value="UniProtKB-KW"/>
</dbReference>
<evidence type="ECO:0000256" key="4">
    <source>
        <dbReference type="ARBA" id="ARBA00022833"/>
    </source>
</evidence>
<keyword evidence="4" id="KW-0862">Zinc</keyword>
<reference evidence="8" key="1">
    <citation type="submission" date="2015-09" db="EMBL/GenBank/DDBJ databases">
        <title>De novo assembly of Pectinophora gossypiella (Pink Bollworm) gut transcriptome.</title>
        <authorList>
            <person name="Tassone E.E."/>
        </authorList>
    </citation>
    <scope>NUCLEOTIDE SEQUENCE</scope>
</reference>
<dbReference type="InterPro" id="IPR011333">
    <property type="entry name" value="SKP1/BTB/POZ_sf"/>
</dbReference>
<dbReference type="SMART" id="SM00225">
    <property type="entry name" value="BTB"/>
    <property type="match status" value="1"/>
</dbReference>
<dbReference type="SUPFAM" id="SSF54695">
    <property type="entry name" value="POZ domain"/>
    <property type="match status" value="1"/>
</dbReference>
<evidence type="ECO:0000256" key="3">
    <source>
        <dbReference type="ARBA" id="ARBA00022771"/>
    </source>
</evidence>
<accession>A0A1E1WN00</accession>
<dbReference type="PROSITE" id="PS50097">
    <property type="entry name" value="BTB"/>
    <property type="match status" value="1"/>
</dbReference>
<dbReference type="GO" id="GO:0006357">
    <property type="term" value="P:regulation of transcription by RNA polymerase II"/>
    <property type="evidence" value="ECO:0007669"/>
    <property type="project" value="TreeGrafter"/>
</dbReference>
<keyword evidence="2" id="KW-0479">Metal-binding</keyword>
<dbReference type="EMBL" id="GDQN01002828">
    <property type="protein sequence ID" value="JAT88226.1"/>
    <property type="molecule type" value="Transcribed_RNA"/>
</dbReference>
<dbReference type="Gene3D" id="3.30.710.10">
    <property type="entry name" value="Potassium Channel Kv1.1, Chain A"/>
    <property type="match status" value="1"/>
</dbReference>
<proteinExistence type="predicted"/>
<dbReference type="InterPro" id="IPR000210">
    <property type="entry name" value="BTB/POZ_dom"/>
</dbReference>
<dbReference type="Pfam" id="PF04500">
    <property type="entry name" value="FLYWCH"/>
    <property type="match status" value="1"/>
</dbReference>
<dbReference type="PANTHER" id="PTHR23110">
    <property type="entry name" value="BTB DOMAIN TRANSCRIPTION FACTOR"/>
    <property type="match status" value="1"/>
</dbReference>
<keyword evidence="3" id="KW-0863">Zinc-finger</keyword>
<keyword evidence="5" id="KW-0539">Nucleus</keyword>
<evidence type="ECO:0000256" key="5">
    <source>
        <dbReference type="ARBA" id="ARBA00023242"/>
    </source>
</evidence>
<dbReference type="OrthoDB" id="6482909at2759"/>
<sequence>MAQTQFSLCWAGHKRNVCTGLSSLQQNGEFVDLTLAADGHHVKVHQIVVALASPYIKELIESAQCQHPVIVLNKISYNALAAILEYIYTGEVLVSVENLSELLEAGKTLHIKGLEDMKVDPSHTPQQHAAESYTKSETEREETEDVEEYCYFEITNSKDDEKYETIYEPVTDSTHVESMDDATRIQFAEDMQTQECDNTTELTQDETTNEPDADIYTTKLPDTVKAECVKKPSSASMMQFTVSNQGSLQMILNRFVYYLKHTNRDGTRQWRCVDYLVSHRCPAFVITKGDVVTQRVSAHTHSFHDKKIMKKVQAGTIFTAFHDALKEGDIKKNKDKHVEYLDSYSQDLLESKVSKLADSS</sequence>
<gene>
    <name evidence="8" type="ORF">g.12501</name>
</gene>
<dbReference type="AlphaFoldDB" id="A0A1E1WN00"/>
<comment type="subcellular location">
    <subcellularLocation>
        <location evidence="1">Nucleus</location>
    </subcellularLocation>
</comment>
<protein>
    <recommendedName>
        <fullName evidence="7">BTB domain-containing protein</fullName>
    </recommendedName>
</protein>
<dbReference type="Pfam" id="PF00651">
    <property type="entry name" value="BTB"/>
    <property type="match status" value="1"/>
</dbReference>
<dbReference type="GO" id="GO:0005634">
    <property type="term" value="C:nucleus"/>
    <property type="evidence" value="ECO:0007669"/>
    <property type="project" value="UniProtKB-SubCell"/>
</dbReference>
<organism evidence="8">
    <name type="scientific">Pectinophora gossypiella</name>
    <name type="common">Cotton pink bollworm</name>
    <name type="synonym">Depressaria gossypiella</name>
    <dbReference type="NCBI Taxonomy" id="13191"/>
    <lineage>
        <taxon>Eukaryota</taxon>
        <taxon>Metazoa</taxon>
        <taxon>Ecdysozoa</taxon>
        <taxon>Arthropoda</taxon>
        <taxon>Hexapoda</taxon>
        <taxon>Insecta</taxon>
        <taxon>Pterygota</taxon>
        <taxon>Neoptera</taxon>
        <taxon>Endopterygota</taxon>
        <taxon>Lepidoptera</taxon>
        <taxon>Glossata</taxon>
        <taxon>Ditrysia</taxon>
        <taxon>Gelechioidea</taxon>
        <taxon>Gelechiidae</taxon>
        <taxon>Apatetrinae</taxon>
        <taxon>Pectinophora</taxon>
    </lineage>
</organism>
<evidence type="ECO:0000256" key="2">
    <source>
        <dbReference type="ARBA" id="ARBA00022723"/>
    </source>
</evidence>
<dbReference type="InterPro" id="IPR007588">
    <property type="entry name" value="Znf_FLYWCH"/>
</dbReference>
<evidence type="ECO:0000256" key="1">
    <source>
        <dbReference type="ARBA" id="ARBA00004123"/>
    </source>
</evidence>
<dbReference type="CDD" id="cd18315">
    <property type="entry name" value="BTB_POZ_BAB-like"/>
    <property type="match status" value="1"/>
</dbReference>
<feature type="domain" description="BTB" evidence="7">
    <location>
        <begin position="31"/>
        <end position="96"/>
    </location>
</feature>
<evidence type="ECO:0000259" key="7">
    <source>
        <dbReference type="PROSITE" id="PS50097"/>
    </source>
</evidence>
<evidence type="ECO:0000313" key="8">
    <source>
        <dbReference type="EMBL" id="JAT88226.1"/>
    </source>
</evidence>
<name>A0A1E1WN00_PECGO</name>
<dbReference type="Gene3D" id="2.20.25.240">
    <property type="match status" value="1"/>
</dbReference>